<dbReference type="InterPro" id="IPR029058">
    <property type="entry name" value="AB_hydrolase_fold"/>
</dbReference>
<evidence type="ECO:0008006" key="2">
    <source>
        <dbReference type="Google" id="ProtNLM"/>
    </source>
</evidence>
<dbReference type="Pfam" id="PF00756">
    <property type="entry name" value="Esterase"/>
    <property type="match status" value="1"/>
</dbReference>
<organism evidence="1">
    <name type="scientific">Caldithrix abyssi</name>
    <dbReference type="NCBI Taxonomy" id="187145"/>
    <lineage>
        <taxon>Bacteria</taxon>
        <taxon>Pseudomonadati</taxon>
        <taxon>Calditrichota</taxon>
        <taxon>Calditrichia</taxon>
        <taxon>Calditrichales</taxon>
        <taxon>Calditrichaceae</taxon>
        <taxon>Caldithrix</taxon>
    </lineage>
</organism>
<dbReference type="Proteomes" id="UP000885771">
    <property type="component" value="Unassembled WGS sequence"/>
</dbReference>
<dbReference type="Gene3D" id="2.60.40.10">
    <property type="entry name" value="Immunoglobulins"/>
    <property type="match status" value="1"/>
</dbReference>
<dbReference type="InterPro" id="IPR014756">
    <property type="entry name" value="Ig_E-set"/>
</dbReference>
<accession>A0A7V5RPZ9</accession>
<dbReference type="SUPFAM" id="SSF81296">
    <property type="entry name" value="E set domains"/>
    <property type="match status" value="1"/>
</dbReference>
<proteinExistence type="predicted"/>
<dbReference type="EMBL" id="DRLI01000246">
    <property type="protein sequence ID" value="HHM02623.1"/>
    <property type="molecule type" value="Genomic_DNA"/>
</dbReference>
<dbReference type="PANTHER" id="PTHR48098:SF3">
    <property type="entry name" value="IRON(III) ENTEROBACTIN ESTERASE"/>
    <property type="match status" value="1"/>
</dbReference>
<gene>
    <name evidence="1" type="ORF">ENJ15_06380</name>
</gene>
<dbReference type="InterPro" id="IPR050583">
    <property type="entry name" value="Mycobacterial_A85_antigen"/>
</dbReference>
<dbReference type="PANTHER" id="PTHR48098">
    <property type="entry name" value="ENTEROCHELIN ESTERASE-RELATED"/>
    <property type="match status" value="1"/>
</dbReference>
<dbReference type="InterPro" id="IPR013783">
    <property type="entry name" value="Ig-like_fold"/>
</dbReference>
<protein>
    <recommendedName>
        <fullName evidence="2">Esterase</fullName>
    </recommendedName>
</protein>
<evidence type="ECO:0000313" key="1">
    <source>
        <dbReference type="EMBL" id="HHM02623.1"/>
    </source>
</evidence>
<sequence length="406" mass="46562">MFISMGKRQIGVRSYFMKKVIHNLSTSKNGMFYILLFMLTNILFLACGQEKNWDDVLDLMVDLPEEGRQIAAERWLERQNAFPLVEDSTVVFIYRNRRDIPVFLTGDFNGWSDKAEPFLKIIGTDIYYRRHSFRPDARVEYKIIAGKKWLLDSLNHNVASGGFGSNSVLFMPEYRFPREILRLRNKAYTKLDTVSFKAGGGEYRGYVYRHPEAAEQDPFIVFNDGGDYIRFGQATVIMDNLIREGRLPALNALFVDPLDRMRELRFDDDYLKRLLREIVPACLKQYALRPSHIYMGGASLGGLTSLYALRDHGTMLEGLFSQSGSFWVDSLRIVKALDKAAIKGKKIYVSYGLYESQDENQKKTVNFLKEQQARLKVQAVADGHNWGNWSGTLGSALRFLLSSGEK</sequence>
<dbReference type="AlphaFoldDB" id="A0A7V5RPZ9"/>
<dbReference type="Gene3D" id="3.40.50.1820">
    <property type="entry name" value="alpha/beta hydrolase"/>
    <property type="match status" value="1"/>
</dbReference>
<reference evidence="1" key="1">
    <citation type="journal article" date="2020" name="mSystems">
        <title>Genome- and Community-Level Interaction Insights into Carbon Utilization and Element Cycling Functions of Hydrothermarchaeota in Hydrothermal Sediment.</title>
        <authorList>
            <person name="Zhou Z."/>
            <person name="Liu Y."/>
            <person name="Xu W."/>
            <person name="Pan J."/>
            <person name="Luo Z.H."/>
            <person name="Li M."/>
        </authorList>
    </citation>
    <scope>NUCLEOTIDE SEQUENCE [LARGE SCALE GENOMIC DNA]</scope>
    <source>
        <strain evidence="1">HyVt-460</strain>
    </source>
</reference>
<name>A0A7V5RPZ9_CALAY</name>
<comment type="caution">
    <text evidence="1">The sequence shown here is derived from an EMBL/GenBank/DDBJ whole genome shotgun (WGS) entry which is preliminary data.</text>
</comment>
<dbReference type="InterPro" id="IPR000801">
    <property type="entry name" value="Esterase-like"/>
</dbReference>
<dbReference type="SUPFAM" id="SSF53474">
    <property type="entry name" value="alpha/beta-Hydrolases"/>
    <property type="match status" value="1"/>
</dbReference>